<reference evidence="1 2" key="1">
    <citation type="journal article" date="2020" name="Nature">
        <title>Six reference-quality genomes reveal evolution of bat adaptations.</title>
        <authorList>
            <person name="Jebb D."/>
            <person name="Huang Z."/>
            <person name="Pippel M."/>
            <person name="Hughes G.M."/>
            <person name="Lavrichenko K."/>
            <person name="Devanna P."/>
            <person name="Winkler S."/>
            <person name="Jermiin L.S."/>
            <person name="Skirmuntt E.C."/>
            <person name="Katzourakis A."/>
            <person name="Burkitt-Gray L."/>
            <person name="Ray D.A."/>
            <person name="Sullivan K.A.M."/>
            <person name="Roscito J.G."/>
            <person name="Kirilenko B.M."/>
            <person name="Davalos L.M."/>
            <person name="Corthals A.P."/>
            <person name="Power M.L."/>
            <person name="Jones G."/>
            <person name="Ransome R.D."/>
            <person name="Dechmann D.K.N."/>
            <person name="Locatelli A.G."/>
            <person name="Puechmaille S.J."/>
            <person name="Fedrigo O."/>
            <person name="Jarvis E.D."/>
            <person name="Hiller M."/>
            <person name="Vernes S.C."/>
            <person name="Myers E.W."/>
            <person name="Teeling E.C."/>
        </authorList>
    </citation>
    <scope>NUCLEOTIDE SEQUENCE [LARGE SCALE GENOMIC DNA]</scope>
    <source>
        <strain evidence="1">MPipKuh1</strain>
        <tissue evidence="1">Flight muscle</tissue>
    </source>
</reference>
<evidence type="ECO:0000313" key="2">
    <source>
        <dbReference type="Proteomes" id="UP000558488"/>
    </source>
</evidence>
<dbReference type="AlphaFoldDB" id="A0A7J7V0K8"/>
<name>A0A7J7V0K8_PIPKU</name>
<evidence type="ECO:0000313" key="1">
    <source>
        <dbReference type="EMBL" id="KAF6318608.1"/>
    </source>
</evidence>
<keyword evidence="2" id="KW-1185">Reference proteome</keyword>
<proteinExistence type="predicted"/>
<protein>
    <submittedName>
        <fullName evidence="1">Uncharacterized protein</fullName>
    </submittedName>
</protein>
<accession>A0A7J7V0K8</accession>
<comment type="caution">
    <text evidence="1">The sequence shown here is derived from an EMBL/GenBank/DDBJ whole genome shotgun (WGS) entry which is preliminary data.</text>
</comment>
<organism evidence="1 2">
    <name type="scientific">Pipistrellus kuhlii</name>
    <name type="common">Kuhl's pipistrelle</name>
    <dbReference type="NCBI Taxonomy" id="59472"/>
    <lineage>
        <taxon>Eukaryota</taxon>
        <taxon>Metazoa</taxon>
        <taxon>Chordata</taxon>
        <taxon>Craniata</taxon>
        <taxon>Vertebrata</taxon>
        <taxon>Euteleostomi</taxon>
        <taxon>Mammalia</taxon>
        <taxon>Eutheria</taxon>
        <taxon>Laurasiatheria</taxon>
        <taxon>Chiroptera</taxon>
        <taxon>Yangochiroptera</taxon>
        <taxon>Vespertilionidae</taxon>
        <taxon>Pipistrellus</taxon>
    </lineage>
</organism>
<dbReference type="EMBL" id="JACAGB010000017">
    <property type="protein sequence ID" value="KAF6318608.1"/>
    <property type="molecule type" value="Genomic_DNA"/>
</dbReference>
<dbReference type="Proteomes" id="UP000558488">
    <property type="component" value="Unassembled WGS sequence"/>
</dbReference>
<sequence length="120" mass="13487">MGERRGQGYRNVLVGSASIWREGRRVQAVCHHTATREPEPGHKHVSRFGLWMASPGRAAFWLSLWGAGEAGFVLFLHSLHPLSSLSWHITPSPSPPSYNTRAGVCSNRHKEIFSRWEQSV</sequence>
<gene>
    <name evidence="1" type="ORF">mPipKuh1_008611</name>
</gene>